<gene>
    <name evidence="1" type="ORF">HED35_01615</name>
</gene>
<sequence>MNEEKEVKKERRTESGLSLDRLETVLSRILTRQHGFEVIVKCTSPKEVK</sequence>
<name>A0A7X6I232_9ENTE</name>
<organism evidence="1 2">
    <name type="scientific">Vagococcus fluvialis</name>
    <dbReference type="NCBI Taxonomy" id="2738"/>
    <lineage>
        <taxon>Bacteria</taxon>
        <taxon>Bacillati</taxon>
        <taxon>Bacillota</taxon>
        <taxon>Bacilli</taxon>
        <taxon>Lactobacillales</taxon>
        <taxon>Enterococcaceae</taxon>
        <taxon>Vagococcus</taxon>
    </lineage>
</organism>
<dbReference type="AlphaFoldDB" id="A0A7X6I232"/>
<comment type="caution">
    <text evidence="1">The sequence shown here is derived from an EMBL/GenBank/DDBJ whole genome shotgun (WGS) entry which is preliminary data.</text>
</comment>
<dbReference type="EMBL" id="JAAVMB010000001">
    <property type="protein sequence ID" value="NKC66775.1"/>
    <property type="molecule type" value="Genomic_DNA"/>
</dbReference>
<dbReference type="Proteomes" id="UP000521358">
    <property type="component" value="Unassembled WGS sequence"/>
</dbReference>
<accession>A0A7X6I232</accession>
<proteinExistence type="predicted"/>
<evidence type="ECO:0000313" key="1">
    <source>
        <dbReference type="EMBL" id="NKC66775.1"/>
    </source>
</evidence>
<reference evidence="1 2" key="1">
    <citation type="submission" date="2020-03" db="EMBL/GenBank/DDBJ databases">
        <title>Bacterial samples isolated from urine from healthy bovine heifers (Gyr breed).</title>
        <authorList>
            <person name="Giannattasio-Ferraz S."/>
            <person name="Maskeri L."/>
            <person name="Penido A."/>
            <person name="Barbosa-Stancioli E.F."/>
            <person name="Putonti C."/>
        </authorList>
    </citation>
    <scope>NUCLEOTIDE SEQUENCE [LARGE SCALE GENOMIC DNA]</scope>
    <source>
        <strain evidence="1 2">UFMG-H7</strain>
    </source>
</reference>
<protein>
    <submittedName>
        <fullName evidence="1">Uncharacterized protein</fullName>
    </submittedName>
</protein>
<dbReference type="RefSeq" id="WP_167806111.1">
    <property type="nucleotide sequence ID" value="NZ_JAAVMB010000001.1"/>
</dbReference>
<evidence type="ECO:0000313" key="2">
    <source>
        <dbReference type="Proteomes" id="UP000521358"/>
    </source>
</evidence>